<dbReference type="SUPFAM" id="SSF81665">
    <property type="entry name" value="Calcium ATPase, transmembrane domain M"/>
    <property type="match status" value="1"/>
</dbReference>
<dbReference type="PANTHER" id="PTHR43520">
    <property type="entry name" value="ATP7, ISOFORM B"/>
    <property type="match status" value="1"/>
</dbReference>
<dbReference type="InterPro" id="IPR011017">
    <property type="entry name" value="TRASH_dom"/>
</dbReference>
<keyword evidence="10 11" id="KW-0472">Membrane</keyword>
<dbReference type="PRINTS" id="PR00943">
    <property type="entry name" value="CUATPASE"/>
</dbReference>
<keyword evidence="6 11" id="KW-0547">Nucleotide-binding</keyword>
<dbReference type="CDD" id="cd02094">
    <property type="entry name" value="P-type_ATPase_Cu-like"/>
    <property type="match status" value="1"/>
</dbReference>
<comment type="caution">
    <text evidence="14">The sequence shown here is derived from an EMBL/GenBank/DDBJ whole genome shotgun (WGS) entry which is preliminary data.</text>
</comment>
<dbReference type="InterPro" id="IPR023298">
    <property type="entry name" value="ATPase_P-typ_TM_dom_sf"/>
</dbReference>
<evidence type="ECO:0000256" key="10">
    <source>
        <dbReference type="ARBA" id="ARBA00023136"/>
    </source>
</evidence>
<dbReference type="GO" id="GO:0043682">
    <property type="term" value="F:P-type divalent copper transporter activity"/>
    <property type="evidence" value="ECO:0007669"/>
    <property type="project" value="TreeGrafter"/>
</dbReference>
<dbReference type="InterPro" id="IPR044492">
    <property type="entry name" value="P_typ_ATPase_HD_dom"/>
</dbReference>
<dbReference type="InterPro" id="IPR027256">
    <property type="entry name" value="P-typ_ATPase_IB"/>
</dbReference>
<dbReference type="InterPro" id="IPR009078">
    <property type="entry name" value="Ferritin-like_SF"/>
</dbReference>
<dbReference type="NCBIfam" id="TIGR01525">
    <property type="entry name" value="ATPase-IB_hvy"/>
    <property type="match status" value="1"/>
</dbReference>
<sequence>MSDREGRYVDPVCGMSTDEEGAFIPYGHGGMTYHFCSTRCLEQFKADPERYVGSAGAGQGHGPRRHRHGTAAPAPAPALQGGYTCPMHPEFHQEGPGTCPKCGMALEPVIPQAPVAEYTCPMHPEVVQEGPGTCPKCGMALEPVAAPAGEAANPEYEDMRRRFVAGAVLTVPLVVIAMRGLIPGASVMERWFSERTLQWVELVLATPVVLWAGWPFFVRGLRSVINRSLNMFTLIGLGVSVAYLYSLAAVAFPGLFPAAMRSPEGLVGVYFEAAAVIVTLILLGQVMELRARSQTGAAIKALLGLAPKTARRVDADGSEEDVPLEHVQPGDILRVRPGEKVPVDGVVVEGASAVDESMISGEPLPVRKGPGDEVIGATVNTTGSLLIRAEKVGADTLLAQIVHMVAEAQRSRAPIQKLADVVAGWFVPAVILVALVAFAVWFLYGPEPRLAHAVIAAVSVLIIACPCALGLATPMSIMVATGKGAGMGVLFRNAEAIETLRKVDTLVVDKTGTLTEGRPRLVDVVPAGGFEAAEVVGLAASLEQGSEHPLAAAVVEGAKARGVALDPVSGFESHTGKGVSGEVRGRKVLLGNARLLEEAAIEPGPLGEKAGAMRREAKTVMFLAVDGRMAGLVAVADPIKETTPGAIAALHGEGLRVVMLTGDNRATAEAVAARLAIDEVVAEVLPEQKAEAVERFQAQGRVVAMAGDGINDAPALARADVGIAMGTGTDVAMESAGVTLVKGDLTGIVRARKLSRAAMRNIKQNLFFAFVYNALGVPLAAGVLYPHFGILLSPVIAAAAMSFSSVSVVANALRLKRVRIA</sequence>
<keyword evidence="9 11" id="KW-1133">Transmembrane helix</keyword>
<dbReference type="NCBIfam" id="TIGR01511">
    <property type="entry name" value="ATPase-IB1_Cu"/>
    <property type="match status" value="1"/>
</dbReference>
<dbReference type="GO" id="GO:0005507">
    <property type="term" value="F:copper ion binding"/>
    <property type="evidence" value="ECO:0007669"/>
    <property type="project" value="TreeGrafter"/>
</dbReference>
<evidence type="ECO:0000256" key="6">
    <source>
        <dbReference type="ARBA" id="ARBA00022741"/>
    </source>
</evidence>
<evidence type="ECO:0000313" key="15">
    <source>
        <dbReference type="Proteomes" id="UP000469346"/>
    </source>
</evidence>
<evidence type="ECO:0000259" key="13">
    <source>
        <dbReference type="SMART" id="SM00746"/>
    </source>
</evidence>
<reference evidence="14 15" key="1">
    <citation type="submission" date="2020-02" db="EMBL/GenBank/DDBJ databases">
        <title>Comparative genomics of sulfur disproportionating microorganisms.</title>
        <authorList>
            <person name="Ward L.M."/>
            <person name="Bertran E."/>
            <person name="Johnston D.T."/>
        </authorList>
    </citation>
    <scope>NUCLEOTIDE SEQUENCE [LARGE SCALE GENOMIC DNA]</scope>
    <source>
        <strain evidence="14 15">DSM 100025</strain>
    </source>
</reference>
<feature type="region of interest" description="Disordered" evidence="12">
    <location>
        <begin position="51"/>
        <end position="74"/>
    </location>
</feature>
<dbReference type="InterPro" id="IPR045800">
    <property type="entry name" value="HMBD"/>
</dbReference>
<protein>
    <submittedName>
        <fullName evidence="14">Heavy metal translocating P-type ATPase</fullName>
    </submittedName>
</protein>
<feature type="domain" description="TRASH" evidence="13">
    <location>
        <begin position="10"/>
        <end position="48"/>
    </location>
</feature>
<feature type="transmembrane region" description="Helical" evidence="11">
    <location>
        <begin position="163"/>
        <end position="182"/>
    </location>
</feature>
<dbReference type="Gene3D" id="3.40.1110.10">
    <property type="entry name" value="Calcium-transporting ATPase, cytoplasmic domain N"/>
    <property type="match status" value="1"/>
</dbReference>
<gene>
    <name evidence="14" type="ORF">G3N55_09155</name>
</gene>
<feature type="transmembrane region" description="Helical" evidence="11">
    <location>
        <begin position="418"/>
        <end position="444"/>
    </location>
</feature>
<dbReference type="InterPro" id="IPR036412">
    <property type="entry name" value="HAD-like_sf"/>
</dbReference>
<dbReference type="Pfam" id="PF00702">
    <property type="entry name" value="Hydrolase"/>
    <property type="match status" value="1"/>
</dbReference>
<accession>A0A6N9TU92</accession>
<dbReference type="Pfam" id="PF04945">
    <property type="entry name" value="YHS"/>
    <property type="match status" value="1"/>
</dbReference>
<dbReference type="Gene3D" id="3.40.50.1000">
    <property type="entry name" value="HAD superfamily/HAD-like"/>
    <property type="match status" value="1"/>
</dbReference>
<dbReference type="Pfam" id="PF19335">
    <property type="entry name" value="HMBD"/>
    <property type="match status" value="2"/>
</dbReference>
<comment type="subcellular location">
    <subcellularLocation>
        <location evidence="1">Cell membrane</location>
        <topology evidence="1">Multi-pass membrane protein</topology>
    </subcellularLocation>
</comment>
<dbReference type="NCBIfam" id="TIGR01494">
    <property type="entry name" value="ATPase_P-type"/>
    <property type="match status" value="1"/>
</dbReference>
<dbReference type="EMBL" id="JAAGRR010000109">
    <property type="protein sequence ID" value="NDY43007.1"/>
    <property type="molecule type" value="Genomic_DNA"/>
</dbReference>
<feature type="transmembrane region" description="Helical" evidence="11">
    <location>
        <begin position="197"/>
        <end position="217"/>
    </location>
</feature>
<dbReference type="InterPro" id="IPR008250">
    <property type="entry name" value="ATPase_P-typ_transduc_dom_A_sf"/>
</dbReference>
<proteinExistence type="inferred from homology"/>
<organism evidence="14 15">
    <name type="scientific">Dissulfurirhabdus thermomarina</name>
    <dbReference type="NCBI Taxonomy" id="1765737"/>
    <lineage>
        <taxon>Bacteria</taxon>
        <taxon>Deltaproteobacteria</taxon>
        <taxon>Dissulfurirhabdaceae</taxon>
        <taxon>Dissulfurirhabdus</taxon>
    </lineage>
</organism>
<feature type="transmembrane region" description="Helical" evidence="11">
    <location>
        <begin position="766"/>
        <end position="785"/>
    </location>
</feature>
<keyword evidence="3 11" id="KW-1003">Cell membrane</keyword>
<dbReference type="FunFam" id="2.70.150.10:FF:000020">
    <property type="entry name" value="Copper-exporting P-type ATPase A"/>
    <property type="match status" value="1"/>
</dbReference>
<dbReference type="InterPro" id="IPR018303">
    <property type="entry name" value="ATPase_P-typ_P_site"/>
</dbReference>
<dbReference type="Gene3D" id="2.70.150.10">
    <property type="entry name" value="Calcium-transporting ATPase, cytoplasmic transduction domain A"/>
    <property type="match status" value="1"/>
</dbReference>
<dbReference type="SFLD" id="SFLDG00002">
    <property type="entry name" value="C1.7:_P-type_atpase_like"/>
    <property type="match status" value="1"/>
</dbReference>
<dbReference type="GO" id="GO:0016887">
    <property type="term" value="F:ATP hydrolysis activity"/>
    <property type="evidence" value="ECO:0007669"/>
    <property type="project" value="InterPro"/>
</dbReference>
<dbReference type="SFLD" id="SFLDF00027">
    <property type="entry name" value="p-type_atpase"/>
    <property type="match status" value="1"/>
</dbReference>
<dbReference type="SUPFAM" id="SSF56784">
    <property type="entry name" value="HAD-like"/>
    <property type="match status" value="1"/>
</dbReference>
<dbReference type="RefSeq" id="WP_163299131.1">
    <property type="nucleotide sequence ID" value="NZ_JAAGRR010000109.1"/>
</dbReference>
<keyword evidence="5 11" id="KW-0479">Metal-binding</keyword>
<dbReference type="GO" id="GO:0016491">
    <property type="term" value="F:oxidoreductase activity"/>
    <property type="evidence" value="ECO:0007669"/>
    <property type="project" value="InterPro"/>
</dbReference>
<dbReference type="InterPro" id="IPR012348">
    <property type="entry name" value="RNR-like"/>
</dbReference>
<dbReference type="InterPro" id="IPR007029">
    <property type="entry name" value="YHS_dom"/>
</dbReference>
<dbReference type="PRINTS" id="PR00119">
    <property type="entry name" value="CATATPASE"/>
</dbReference>
<dbReference type="Pfam" id="PF00122">
    <property type="entry name" value="E1-E2_ATPase"/>
    <property type="match status" value="1"/>
</dbReference>
<dbReference type="AlphaFoldDB" id="A0A6N9TU92"/>
<keyword evidence="8" id="KW-1278">Translocase</keyword>
<dbReference type="GO" id="GO:0055070">
    <property type="term" value="P:copper ion homeostasis"/>
    <property type="evidence" value="ECO:0007669"/>
    <property type="project" value="TreeGrafter"/>
</dbReference>
<evidence type="ECO:0000256" key="9">
    <source>
        <dbReference type="ARBA" id="ARBA00022989"/>
    </source>
</evidence>
<dbReference type="SUPFAM" id="SSF47240">
    <property type="entry name" value="Ferritin-like"/>
    <property type="match status" value="1"/>
</dbReference>
<dbReference type="SMART" id="SM00746">
    <property type="entry name" value="TRASH"/>
    <property type="match status" value="1"/>
</dbReference>
<evidence type="ECO:0000256" key="3">
    <source>
        <dbReference type="ARBA" id="ARBA00022475"/>
    </source>
</evidence>
<dbReference type="GO" id="GO:0005886">
    <property type="term" value="C:plasma membrane"/>
    <property type="evidence" value="ECO:0007669"/>
    <property type="project" value="UniProtKB-SubCell"/>
</dbReference>
<dbReference type="Proteomes" id="UP000469346">
    <property type="component" value="Unassembled WGS sequence"/>
</dbReference>
<dbReference type="InterPro" id="IPR059000">
    <property type="entry name" value="ATPase_P-type_domA"/>
</dbReference>
<dbReference type="PANTHER" id="PTHR43520:SF8">
    <property type="entry name" value="P-TYPE CU(+) TRANSPORTER"/>
    <property type="match status" value="1"/>
</dbReference>
<evidence type="ECO:0000313" key="14">
    <source>
        <dbReference type="EMBL" id="NDY43007.1"/>
    </source>
</evidence>
<feature type="transmembrane region" description="Helical" evidence="11">
    <location>
        <begin position="791"/>
        <end position="813"/>
    </location>
</feature>
<dbReference type="SUPFAM" id="SSF81653">
    <property type="entry name" value="Calcium ATPase, transduction domain A"/>
    <property type="match status" value="1"/>
</dbReference>
<feature type="transmembrane region" description="Helical" evidence="11">
    <location>
        <begin position="229"/>
        <end position="253"/>
    </location>
</feature>
<dbReference type="Gene3D" id="1.10.620.20">
    <property type="entry name" value="Ribonucleotide Reductase, subunit A"/>
    <property type="match status" value="1"/>
</dbReference>
<keyword evidence="15" id="KW-1185">Reference proteome</keyword>
<evidence type="ECO:0000256" key="5">
    <source>
        <dbReference type="ARBA" id="ARBA00022723"/>
    </source>
</evidence>
<evidence type="ECO:0000256" key="11">
    <source>
        <dbReference type="RuleBase" id="RU362081"/>
    </source>
</evidence>
<dbReference type="InterPro" id="IPR001757">
    <property type="entry name" value="P_typ_ATPase"/>
</dbReference>
<keyword evidence="4 11" id="KW-0812">Transmembrane</keyword>
<dbReference type="PROSITE" id="PS00154">
    <property type="entry name" value="ATPASE_E1_E2"/>
    <property type="match status" value="1"/>
</dbReference>
<dbReference type="SFLD" id="SFLDS00003">
    <property type="entry name" value="Haloacid_Dehalogenase"/>
    <property type="match status" value="1"/>
</dbReference>
<keyword evidence="7 11" id="KW-0067">ATP-binding</keyword>
<evidence type="ECO:0000256" key="1">
    <source>
        <dbReference type="ARBA" id="ARBA00004651"/>
    </source>
</evidence>
<dbReference type="GO" id="GO:0005524">
    <property type="term" value="F:ATP binding"/>
    <property type="evidence" value="ECO:0007669"/>
    <property type="project" value="UniProtKB-UniRule"/>
</dbReference>
<evidence type="ECO:0000256" key="12">
    <source>
        <dbReference type="SAM" id="MobiDB-lite"/>
    </source>
</evidence>
<evidence type="ECO:0000256" key="4">
    <source>
        <dbReference type="ARBA" id="ARBA00022692"/>
    </source>
</evidence>
<dbReference type="InterPro" id="IPR023214">
    <property type="entry name" value="HAD_sf"/>
</dbReference>
<feature type="transmembrane region" description="Helical" evidence="11">
    <location>
        <begin position="450"/>
        <end position="473"/>
    </location>
</feature>
<name>A0A6N9TU92_DISTH</name>
<evidence type="ECO:0000256" key="7">
    <source>
        <dbReference type="ARBA" id="ARBA00022840"/>
    </source>
</evidence>
<feature type="transmembrane region" description="Helical" evidence="11">
    <location>
        <begin position="265"/>
        <end position="284"/>
    </location>
</feature>
<dbReference type="InterPro" id="IPR023299">
    <property type="entry name" value="ATPase_P-typ_cyto_dom_N"/>
</dbReference>
<evidence type="ECO:0000256" key="2">
    <source>
        <dbReference type="ARBA" id="ARBA00006024"/>
    </source>
</evidence>
<comment type="similarity">
    <text evidence="2 11">Belongs to the cation transport ATPase (P-type) (TC 3.A.3) family. Type IB subfamily.</text>
</comment>
<evidence type="ECO:0000256" key="8">
    <source>
        <dbReference type="ARBA" id="ARBA00022967"/>
    </source>
</evidence>